<name>A0AAP0FFD5_9MAGN</name>
<sequence length="70" mass="8277">MRLTFVHTYIISWDIFSLLLKMLMYIPHCENIKFICLIVIGKGHSKEKPVFIQEQIIVRSNKTSKQNIKV</sequence>
<dbReference type="AlphaFoldDB" id="A0AAP0FFD5"/>
<dbReference type="EMBL" id="JBBNAG010000009">
    <property type="protein sequence ID" value="KAK9105099.1"/>
    <property type="molecule type" value="Genomic_DNA"/>
</dbReference>
<dbReference type="Proteomes" id="UP001419268">
    <property type="component" value="Unassembled WGS sequence"/>
</dbReference>
<reference evidence="1 2" key="1">
    <citation type="submission" date="2024-01" db="EMBL/GenBank/DDBJ databases">
        <title>Genome assemblies of Stephania.</title>
        <authorList>
            <person name="Yang L."/>
        </authorList>
    </citation>
    <scope>NUCLEOTIDE SEQUENCE [LARGE SCALE GENOMIC DNA]</scope>
    <source>
        <strain evidence="1">JXDWG</strain>
        <tissue evidence="1">Leaf</tissue>
    </source>
</reference>
<organism evidence="1 2">
    <name type="scientific">Stephania cephalantha</name>
    <dbReference type="NCBI Taxonomy" id="152367"/>
    <lineage>
        <taxon>Eukaryota</taxon>
        <taxon>Viridiplantae</taxon>
        <taxon>Streptophyta</taxon>
        <taxon>Embryophyta</taxon>
        <taxon>Tracheophyta</taxon>
        <taxon>Spermatophyta</taxon>
        <taxon>Magnoliopsida</taxon>
        <taxon>Ranunculales</taxon>
        <taxon>Menispermaceae</taxon>
        <taxon>Menispermoideae</taxon>
        <taxon>Cissampelideae</taxon>
        <taxon>Stephania</taxon>
    </lineage>
</organism>
<protein>
    <submittedName>
        <fullName evidence="1">Uncharacterized protein</fullName>
    </submittedName>
</protein>
<evidence type="ECO:0000313" key="1">
    <source>
        <dbReference type="EMBL" id="KAK9105099.1"/>
    </source>
</evidence>
<evidence type="ECO:0000313" key="2">
    <source>
        <dbReference type="Proteomes" id="UP001419268"/>
    </source>
</evidence>
<gene>
    <name evidence="1" type="ORF">Scep_021943</name>
</gene>
<comment type="caution">
    <text evidence="1">The sequence shown here is derived from an EMBL/GenBank/DDBJ whole genome shotgun (WGS) entry which is preliminary data.</text>
</comment>
<keyword evidence="2" id="KW-1185">Reference proteome</keyword>
<proteinExistence type="predicted"/>
<accession>A0AAP0FFD5</accession>